<evidence type="ECO:0000259" key="1">
    <source>
        <dbReference type="Pfam" id="PF13614"/>
    </source>
</evidence>
<dbReference type="KEGG" id="aaeo:BJI67_16465"/>
<dbReference type="CDD" id="cd02042">
    <property type="entry name" value="ParAB_family"/>
    <property type="match status" value="1"/>
</dbReference>
<feature type="domain" description="AAA" evidence="1">
    <location>
        <begin position="3"/>
        <end position="198"/>
    </location>
</feature>
<keyword evidence="2" id="KW-0614">Plasmid</keyword>
<dbReference type="Proteomes" id="UP000095342">
    <property type="component" value="Plasmid pAPV6"/>
</dbReference>
<dbReference type="SUPFAM" id="SSF52540">
    <property type="entry name" value="P-loop containing nucleoside triphosphate hydrolases"/>
    <property type="match status" value="1"/>
</dbReference>
<evidence type="ECO:0000313" key="3">
    <source>
        <dbReference type="Proteomes" id="UP000095342"/>
    </source>
</evidence>
<dbReference type="InterPro" id="IPR025669">
    <property type="entry name" value="AAA_dom"/>
</dbReference>
<reference evidence="2 3" key="1">
    <citation type="submission" date="2016-09" db="EMBL/GenBank/DDBJ databases">
        <title>Acidihalobacter prosperus V6 (DSM14174).</title>
        <authorList>
            <person name="Khaleque H.N."/>
            <person name="Ramsay J.P."/>
            <person name="Murphy R.J.T."/>
            <person name="Kaksonen A.H."/>
            <person name="Boxall N.J."/>
            <person name="Watkin E.L.J."/>
        </authorList>
    </citation>
    <scope>NUCLEOTIDE SEQUENCE [LARGE SCALE GENOMIC DNA]</scope>
    <source>
        <strain evidence="2 3">V6</strain>
        <plasmid evidence="3">papv6</plasmid>
    </source>
</reference>
<dbReference type="PANTHER" id="PTHR13696:SF99">
    <property type="entry name" value="COBYRINIC ACID AC-DIAMIDE SYNTHASE"/>
    <property type="match status" value="1"/>
</dbReference>
<sequence>MAMRVATVGNFKGGTGKTLLSKQLGEDAAILRGLRTLLVDLDPQGNLSRRFLEMDVDDKGGFVPPIHPDFDLYKEDEPEWDGRDSSASIWLHGVSEPYPTRFENLHIIPAHSADLQRVDLLDEAEIYSKVANYFRDFIWTELFQDRFDIVVIDTRPSQGPLVQAALHASTHVVIPTQMESPSVEGLQGMISLISQVNAGRSDDDQLKLVGILANMFRTNLSIHQEFMAQMLEDPTIGPHLLDTVMHDWAGYKMSMVYGSPSLFQGSKSDKHYVEARQVCDLIIEKVLA</sequence>
<proteinExistence type="predicted"/>
<dbReference type="InterPro" id="IPR050678">
    <property type="entry name" value="DNA_Partitioning_ATPase"/>
</dbReference>
<dbReference type="EMBL" id="CP017449">
    <property type="protein sequence ID" value="AOV18831.1"/>
    <property type="molecule type" value="Genomic_DNA"/>
</dbReference>
<dbReference type="Pfam" id="PF13614">
    <property type="entry name" value="AAA_31"/>
    <property type="match status" value="1"/>
</dbReference>
<gene>
    <name evidence="2" type="ORF">BJI67_16465</name>
</gene>
<protein>
    <recommendedName>
        <fullName evidence="1">AAA domain-containing protein</fullName>
    </recommendedName>
</protein>
<organism evidence="2 3">
    <name type="scientific">Acidihalobacter aeolianus</name>
    <dbReference type="NCBI Taxonomy" id="2792603"/>
    <lineage>
        <taxon>Bacteria</taxon>
        <taxon>Pseudomonadati</taxon>
        <taxon>Pseudomonadota</taxon>
        <taxon>Gammaproteobacteria</taxon>
        <taxon>Chromatiales</taxon>
        <taxon>Ectothiorhodospiraceae</taxon>
        <taxon>Acidihalobacter</taxon>
    </lineage>
</organism>
<dbReference type="AlphaFoldDB" id="A0A1D8KCZ5"/>
<accession>A0A1D8KCZ5</accession>
<dbReference type="PANTHER" id="PTHR13696">
    <property type="entry name" value="P-LOOP CONTAINING NUCLEOSIDE TRIPHOSPHATE HYDROLASE"/>
    <property type="match status" value="1"/>
</dbReference>
<geneLocation type="plasmid" evidence="3">
    <name>papv6</name>
</geneLocation>
<dbReference type="InterPro" id="IPR027417">
    <property type="entry name" value="P-loop_NTPase"/>
</dbReference>
<evidence type="ECO:0000313" key="2">
    <source>
        <dbReference type="EMBL" id="AOV18831.1"/>
    </source>
</evidence>
<dbReference type="RefSeq" id="WP_070074354.1">
    <property type="nucleotide sequence ID" value="NZ_CP017449.1"/>
</dbReference>
<keyword evidence="3" id="KW-1185">Reference proteome</keyword>
<dbReference type="Gene3D" id="3.40.50.300">
    <property type="entry name" value="P-loop containing nucleotide triphosphate hydrolases"/>
    <property type="match status" value="1"/>
</dbReference>
<name>A0A1D8KCZ5_9GAMM</name>